<feature type="region of interest" description="Disordered" evidence="1">
    <location>
        <begin position="1"/>
        <end position="101"/>
    </location>
</feature>
<accession>A0A0E0NE41</accession>
<evidence type="ECO:0000256" key="1">
    <source>
        <dbReference type="SAM" id="MobiDB-lite"/>
    </source>
</evidence>
<organism evidence="2 3">
    <name type="scientific">Oryza rufipogon</name>
    <name type="common">Brownbeard rice</name>
    <name type="synonym">Asian wild rice</name>
    <dbReference type="NCBI Taxonomy" id="4529"/>
    <lineage>
        <taxon>Eukaryota</taxon>
        <taxon>Viridiplantae</taxon>
        <taxon>Streptophyta</taxon>
        <taxon>Embryophyta</taxon>
        <taxon>Tracheophyta</taxon>
        <taxon>Spermatophyta</taxon>
        <taxon>Magnoliopsida</taxon>
        <taxon>Liliopsida</taxon>
        <taxon>Poales</taxon>
        <taxon>Poaceae</taxon>
        <taxon>BOP clade</taxon>
        <taxon>Oryzoideae</taxon>
        <taxon>Oryzeae</taxon>
        <taxon>Oryzinae</taxon>
        <taxon>Oryza</taxon>
    </lineage>
</organism>
<evidence type="ECO:0000313" key="3">
    <source>
        <dbReference type="Proteomes" id="UP000008022"/>
    </source>
</evidence>
<name>A0A0E0NE41_ORYRU</name>
<dbReference type="EnsemblPlants" id="ORUFI02G15250.1">
    <property type="protein sequence ID" value="ORUFI02G15250.1"/>
    <property type="gene ID" value="ORUFI02G15250"/>
</dbReference>
<keyword evidence="3" id="KW-1185">Reference proteome</keyword>
<reference evidence="2" key="2">
    <citation type="submission" date="2015-06" db="UniProtKB">
        <authorList>
            <consortium name="EnsemblPlants"/>
        </authorList>
    </citation>
    <scope>IDENTIFICATION</scope>
</reference>
<dbReference type="Gramene" id="ORUFI02G15250.1">
    <property type="protein sequence ID" value="ORUFI02G15250.1"/>
    <property type="gene ID" value="ORUFI02G15250"/>
</dbReference>
<dbReference type="AlphaFoldDB" id="A0A0E0NE41"/>
<proteinExistence type="predicted"/>
<evidence type="ECO:0000313" key="2">
    <source>
        <dbReference type="EnsemblPlants" id="ORUFI02G15250.1"/>
    </source>
</evidence>
<protein>
    <submittedName>
        <fullName evidence="2">Uncharacterized protein</fullName>
    </submittedName>
</protein>
<feature type="compositionally biased region" description="Low complexity" evidence="1">
    <location>
        <begin position="80"/>
        <end position="91"/>
    </location>
</feature>
<feature type="compositionally biased region" description="Polar residues" evidence="1">
    <location>
        <begin position="8"/>
        <end position="17"/>
    </location>
</feature>
<sequence length="109" mass="11855">MAKRSDGDTSSPSNKHATWSMRGGHITTILQDHESNSALTQPRQSRHKKLRNMPKVLPSTSRLINQAPSQVYLPDPAPSPSASYASGQQPPGSSERLTVPPCLEVIISR</sequence>
<feature type="compositionally biased region" description="Polar residues" evidence="1">
    <location>
        <begin position="58"/>
        <end position="69"/>
    </location>
</feature>
<reference evidence="3" key="1">
    <citation type="submission" date="2013-06" db="EMBL/GenBank/DDBJ databases">
        <authorList>
            <person name="Zhao Q."/>
        </authorList>
    </citation>
    <scope>NUCLEOTIDE SEQUENCE</scope>
    <source>
        <strain evidence="3">cv. W1943</strain>
    </source>
</reference>
<dbReference type="Proteomes" id="UP000008022">
    <property type="component" value="Unassembled WGS sequence"/>
</dbReference>
<dbReference type="HOGENOM" id="CLU_2188263_0_0_1"/>